<evidence type="ECO:0000313" key="8">
    <source>
        <dbReference type="Proteomes" id="UP000268321"/>
    </source>
</evidence>
<dbReference type="InterPro" id="IPR050865">
    <property type="entry name" value="BEACH_Domain"/>
</dbReference>
<dbReference type="Proteomes" id="UP000268321">
    <property type="component" value="Unassembled WGS sequence"/>
</dbReference>
<accession>A0A4V1J2K0</accession>
<evidence type="ECO:0000313" key="7">
    <source>
        <dbReference type="EMBL" id="RKP28829.1"/>
    </source>
</evidence>
<dbReference type="PANTHER" id="PTHR13743:SF123">
    <property type="entry name" value="PROTEIN FAN"/>
    <property type="match status" value="1"/>
</dbReference>
<dbReference type="Gene3D" id="1.10.1540.10">
    <property type="entry name" value="BEACH domain"/>
    <property type="match status" value="1"/>
</dbReference>
<dbReference type="AlphaFoldDB" id="A0A4V1J2K0"/>
<dbReference type="SUPFAM" id="SSF50729">
    <property type="entry name" value="PH domain-like"/>
    <property type="match status" value="1"/>
</dbReference>
<feature type="non-terminal residue" evidence="7">
    <location>
        <position position="1"/>
    </location>
</feature>
<feature type="domain" description="BEACH" evidence="5">
    <location>
        <begin position="163"/>
        <end position="457"/>
    </location>
</feature>
<dbReference type="SMART" id="SM00320">
    <property type="entry name" value="WD40"/>
    <property type="match status" value="2"/>
</dbReference>
<dbReference type="PANTHER" id="PTHR13743">
    <property type="entry name" value="BEIGE/BEACH-RELATED"/>
    <property type="match status" value="1"/>
</dbReference>
<proteinExistence type="predicted"/>
<dbReference type="SUPFAM" id="SSF81837">
    <property type="entry name" value="BEACH domain"/>
    <property type="match status" value="1"/>
</dbReference>
<sequence length="784" mass="86156">GLDSVESLMIVGHTHVYLIENYFHCVDGNVVDMDDAPRELCDPYIQLIRPQVASRTKTRFPKLHASRSWPLASLSCISRRKFLLRDIGLEMFFCDGASILITCTSTKQRNAVHAALAGHCSGKGLDRELGAAFDISSAPLHTIQDASAAGAFLSSRLASAFLASAAVAAKLLDLTHKWRHGRLSNFFYLMAVNTMAGRTANDLSQYPVFPWVLADYDSEALDLDASASFRDLARPMGAQSDARAAQFCERYHALKSFGDAHAPPFHYGTHYSSAMIVASYLIRMRPFVLSYLLLQGGAFDHADRLFHSVRKAWRSASCDNTTDVRELTPEFFYLPEFLRNSNRFDLGTLHSGEPVDDVELPPWAHGSAHVFIARNRDALESTHVSRRLHLWIDLVFGCKQTGAEAEAALNVFHHLSYEGAINLDGIVDEVEKRAMIGMINNFGQTPLKLFLRPHPPRLVYNAPDRYLAGMDASLRRLELHAGTCSPHAVARLEYASGMWVGRAAGSCGDDSVLVWRPDASRAGRVFGTLFVGGAVHVNVHLAAVSAVLPVGDKRVLTAGVDGTIKCWDASAADARLVLQTVWRGHVHAVRALVHTRSFNVCISLDNHGGLVLWDVTRGRFVRQLVAPERVRVARTVSVSNDSGCVCVVAAVKYVNALTVYTLNGDALVRAAVEPGEVSSVAFAESRPSLVDAPPTDLLHVYWGSEFITVAYSLPRRVLRVYEMRCGAAGYAVRLAYTYDMTSLMQAAVTAMVVLKETDFDGEECLVRGRVSFVLGDARGHVYTY</sequence>
<dbReference type="SMART" id="SM01026">
    <property type="entry name" value="Beach"/>
    <property type="match status" value="1"/>
</dbReference>
<dbReference type="PROSITE" id="PS50197">
    <property type="entry name" value="BEACH"/>
    <property type="match status" value="1"/>
</dbReference>
<dbReference type="SUPFAM" id="SSF50978">
    <property type="entry name" value="WD40 repeat-like"/>
    <property type="match status" value="1"/>
</dbReference>
<evidence type="ECO:0000256" key="1">
    <source>
        <dbReference type="ARBA" id="ARBA00022574"/>
    </source>
</evidence>
<evidence type="ECO:0000256" key="3">
    <source>
        <dbReference type="ARBA" id="ARBA00054699"/>
    </source>
</evidence>
<keyword evidence="1" id="KW-0853">WD repeat</keyword>
<evidence type="ECO:0000259" key="6">
    <source>
        <dbReference type="PROSITE" id="PS51783"/>
    </source>
</evidence>
<dbReference type="InterPro" id="IPR036322">
    <property type="entry name" value="WD40_repeat_dom_sf"/>
</dbReference>
<comment type="function">
    <text evidence="3">May be involved in protein sorting and cell wall formation.</text>
</comment>
<dbReference type="EMBL" id="ML004567">
    <property type="protein sequence ID" value="RKP28829.1"/>
    <property type="molecule type" value="Genomic_DNA"/>
</dbReference>
<evidence type="ECO:0000256" key="4">
    <source>
        <dbReference type="ARBA" id="ARBA00073334"/>
    </source>
</evidence>
<dbReference type="Pfam" id="PF14844">
    <property type="entry name" value="PH_BEACH"/>
    <property type="match status" value="1"/>
</dbReference>
<keyword evidence="2" id="KW-0677">Repeat</keyword>
<dbReference type="InterPro" id="IPR023362">
    <property type="entry name" value="PH-BEACH_dom"/>
</dbReference>
<dbReference type="Gene3D" id="2.130.10.10">
    <property type="entry name" value="YVTN repeat-like/Quinoprotein amine dehydrogenase"/>
    <property type="match status" value="1"/>
</dbReference>
<dbReference type="Pfam" id="PF02138">
    <property type="entry name" value="Beach"/>
    <property type="match status" value="1"/>
</dbReference>
<dbReference type="InterPro" id="IPR015943">
    <property type="entry name" value="WD40/YVTN_repeat-like_dom_sf"/>
</dbReference>
<dbReference type="OrthoDB" id="26681at2759"/>
<feature type="domain" description="BEACH-type PH" evidence="6">
    <location>
        <begin position="1"/>
        <end position="117"/>
    </location>
</feature>
<dbReference type="Gene3D" id="2.30.29.30">
    <property type="entry name" value="Pleckstrin-homology domain (PH domain)/Phosphotyrosine-binding domain (PTB)"/>
    <property type="match status" value="1"/>
</dbReference>
<keyword evidence="8" id="KW-1185">Reference proteome</keyword>
<dbReference type="PROSITE" id="PS51783">
    <property type="entry name" value="PH_BEACH"/>
    <property type="match status" value="1"/>
</dbReference>
<dbReference type="InterPro" id="IPR000409">
    <property type="entry name" value="BEACH_dom"/>
</dbReference>
<dbReference type="FunFam" id="1.10.1540.10:FF:000001">
    <property type="entry name" value="neurobeachin isoform X1"/>
    <property type="match status" value="1"/>
</dbReference>
<dbReference type="InterPro" id="IPR036372">
    <property type="entry name" value="BEACH_dom_sf"/>
</dbReference>
<protein>
    <recommendedName>
        <fullName evidence="4">Beige protein homolog 1</fullName>
    </recommendedName>
</protein>
<evidence type="ECO:0000259" key="5">
    <source>
        <dbReference type="PROSITE" id="PS50197"/>
    </source>
</evidence>
<reference evidence="8" key="1">
    <citation type="journal article" date="2018" name="Nat. Microbiol.">
        <title>Leveraging single-cell genomics to expand the fungal tree of life.</title>
        <authorList>
            <person name="Ahrendt S.R."/>
            <person name="Quandt C.A."/>
            <person name="Ciobanu D."/>
            <person name="Clum A."/>
            <person name="Salamov A."/>
            <person name="Andreopoulos B."/>
            <person name="Cheng J.F."/>
            <person name="Woyke T."/>
            <person name="Pelin A."/>
            <person name="Henrissat B."/>
            <person name="Reynolds N.K."/>
            <person name="Benny G.L."/>
            <person name="Smith M.E."/>
            <person name="James T.Y."/>
            <person name="Grigoriev I.V."/>
        </authorList>
    </citation>
    <scope>NUCLEOTIDE SEQUENCE [LARGE SCALE GENOMIC DNA]</scope>
    <source>
        <strain evidence="8">Baker2002</strain>
    </source>
</reference>
<evidence type="ECO:0000256" key="2">
    <source>
        <dbReference type="ARBA" id="ARBA00022737"/>
    </source>
</evidence>
<dbReference type="InterPro" id="IPR011993">
    <property type="entry name" value="PH-like_dom_sf"/>
</dbReference>
<organism evidence="7 8">
    <name type="scientific">Metschnikowia bicuspidata</name>
    <dbReference type="NCBI Taxonomy" id="27322"/>
    <lineage>
        <taxon>Eukaryota</taxon>
        <taxon>Fungi</taxon>
        <taxon>Dikarya</taxon>
        <taxon>Ascomycota</taxon>
        <taxon>Saccharomycotina</taxon>
        <taxon>Pichiomycetes</taxon>
        <taxon>Metschnikowiaceae</taxon>
        <taxon>Metschnikowia</taxon>
    </lineage>
</organism>
<dbReference type="CDD" id="cd06071">
    <property type="entry name" value="Beach"/>
    <property type="match status" value="1"/>
</dbReference>
<name>A0A4V1J2K0_9ASCO</name>
<gene>
    <name evidence="7" type="ORF">METBISCDRAFT_24776</name>
</gene>
<dbReference type="InterPro" id="IPR001680">
    <property type="entry name" value="WD40_rpt"/>
</dbReference>